<gene>
    <name evidence="2 5" type="primary">thiL</name>
    <name evidence="5" type="ORF">LZ538_08460</name>
</gene>
<feature type="binding site" evidence="2">
    <location>
        <position position="38"/>
    </location>
    <ligand>
        <name>Mg(2+)</name>
        <dbReference type="ChEBI" id="CHEBI:18420"/>
        <label>1</label>
    </ligand>
</feature>
<feature type="binding site" evidence="2">
    <location>
        <position position="66"/>
    </location>
    <ligand>
        <name>Mg(2+)</name>
        <dbReference type="ChEBI" id="CHEBI:18420"/>
        <label>4</label>
    </ligand>
</feature>
<dbReference type="GO" id="GO:0009030">
    <property type="term" value="F:thiamine-phosphate kinase activity"/>
    <property type="evidence" value="ECO:0007669"/>
    <property type="project" value="UniProtKB-EC"/>
</dbReference>
<feature type="binding site" evidence="2">
    <location>
        <position position="252"/>
    </location>
    <ligand>
        <name>substrate</name>
    </ligand>
</feature>
<reference evidence="5" key="1">
    <citation type="submission" date="2022-05" db="EMBL/GenBank/DDBJ databases">
        <authorList>
            <person name="Jo J.-H."/>
            <person name="Im W.-T."/>
        </authorList>
    </citation>
    <scope>NUCLEOTIDE SEQUENCE</scope>
    <source>
        <strain evidence="5">SE220</strain>
    </source>
</reference>
<feature type="binding site" evidence="2">
    <location>
        <position position="38"/>
    </location>
    <ligand>
        <name>Mg(2+)</name>
        <dbReference type="ChEBI" id="CHEBI:18420"/>
        <label>2</label>
    </ligand>
</feature>
<evidence type="ECO:0000259" key="3">
    <source>
        <dbReference type="Pfam" id="PF00586"/>
    </source>
</evidence>
<keyword evidence="2" id="KW-0460">Magnesium</keyword>
<keyword evidence="2" id="KW-0479">Metal-binding</keyword>
<dbReference type="RefSeq" id="WP_249831540.1">
    <property type="nucleotide sequence ID" value="NZ_JAMGBE010000002.1"/>
</dbReference>
<feature type="domain" description="PurM-like N-terminal" evidence="3">
    <location>
        <begin position="25"/>
        <end position="131"/>
    </location>
</feature>
<feature type="binding site" evidence="2">
    <location>
        <position position="202"/>
    </location>
    <ligand>
        <name>ATP</name>
        <dbReference type="ChEBI" id="CHEBI:30616"/>
    </ligand>
</feature>
<feature type="binding site" evidence="2">
    <location>
        <position position="203"/>
    </location>
    <ligand>
        <name>Mg(2+)</name>
        <dbReference type="ChEBI" id="CHEBI:18420"/>
        <label>5</label>
    </ligand>
</feature>
<keyword evidence="2 5" id="KW-0418">Kinase</keyword>
<feature type="binding site" evidence="2">
    <location>
        <position position="139"/>
    </location>
    <ligand>
        <name>ATP</name>
        <dbReference type="ChEBI" id="CHEBI:30616"/>
    </ligand>
</feature>
<dbReference type="InterPro" id="IPR006283">
    <property type="entry name" value="ThiL-like"/>
</dbReference>
<dbReference type="InterPro" id="IPR010918">
    <property type="entry name" value="PurM-like_C_dom"/>
</dbReference>
<dbReference type="PANTHER" id="PTHR30270">
    <property type="entry name" value="THIAMINE-MONOPHOSPHATE KINASE"/>
    <property type="match status" value="1"/>
</dbReference>
<keyword evidence="1 2" id="KW-0784">Thiamine biosynthesis</keyword>
<evidence type="ECO:0000313" key="5">
    <source>
        <dbReference type="EMBL" id="MCL6730084.1"/>
    </source>
</evidence>
<comment type="miscellaneous">
    <text evidence="2">Reaction mechanism of ThiL seems to utilize a direct, inline transfer of the gamma-phosphate of ATP to TMP rather than a phosphorylated enzyme intermediate.</text>
</comment>
<feature type="binding site" evidence="2">
    <location>
        <position position="36"/>
    </location>
    <ligand>
        <name>Mg(2+)</name>
        <dbReference type="ChEBI" id="CHEBI:18420"/>
        <label>4</label>
    </ligand>
</feature>
<dbReference type="SUPFAM" id="SSF55326">
    <property type="entry name" value="PurM N-terminal domain-like"/>
    <property type="match status" value="1"/>
</dbReference>
<dbReference type="InterPro" id="IPR036676">
    <property type="entry name" value="PurM-like_C_sf"/>
</dbReference>
<dbReference type="PANTHER" id="PTHR30270:SF0">
    <property type="entry name" value="THIAMINE-MONOPHOSPHATE KINASE"/>
    <property type="match status" value="1"/>
</dbReference>
<dbReference type="EMBL" id="JAMGBE010000002">
    <property type="protein sequence ID" value="MCL6730084.1"/>
    <property type="molecule type" value="Genomic_DNA"/>
</dbReference>
<evidence type="ECO:0000313" key="6">
    <source>
        <dbReference type="Proteomes" id="UP001165342"/>
    </source>
</evidence>
<evidence type="ECO:0000256" key="2">
    <source>
        <dbReference type="HAMAP-Rule" id="MF_02128"/>
    </source>
</evidence>
<feature type="binding site" evidence="2">
    <location>
        <position position="26"/>
    </location>
    <ligand>
        <name>Mg(2+)</name>
        <dbReference type="ChEBI" id="CHEBI:18420"/>
        <label>3</label>
    </ligand>
</feature>
<feature type="binding site" evidence="2">
    <location>
        <position position="112"/>
    </location>
    <ligand>
        <name>Mg(2+)</name>
        <dbReference type="ChEBI" id="CHEBI:18420"/>
        <label>1</label>
    </ligand>
</feature>
<evidence type="ECO:0000259" key="4">
    <source>
        <dbReference type="Pfam" id="PF02769"/>
    </source>
</evidence>
<keyword evidence="6" id="KW-1185">Reference proteome</keyword>
<accession>A0ABT0S378</accession>
<dbReference type="Gene3D" id="3.90.650.10">
    <property type="entry name" value="PurM-like C-terminal domain"/>
    <property type="match status" value="1"/>
</dbReference>
<dbReference type="Proteomes" id="UP001165342">
    <property type="component" value="Unassembled WGS sequence"/>
</dbReference>
<dbReference type="HAMAP" id="MF_02128">
    <property type="entry name" value="TMP_kinase"/>
    <property type="match status" value="1"/>
</dbReference>
<feature type="domain" description="PurM-like C-terminal" evidence="4">
    <location>
        <begin position="143"/>
        <end position="285"/>
    </location>
</feature>
<dbReference type="InterPro" id="IPR036921">
    <property type="entry name" value="PurM-like_N_sf"/>
</dbReference>
<dbReference type="CDD" id="cd02194">
    <property type="entry name" value="ThiL"/>
    <property type="match status" value="1"/>
</dbReference>
<feature type="binding site" evidence="2">
    <location>
        <position position="45"/>
    </location>
    <ligand>
        <name>substrate</name>
    </ligand>
</feature>
<comment type="similarity">
    <text evidence="2">Belongs to the thiamine-monophosphate kinase family.</text>
</comment>
<feature type="binding site" evidence="2">
    <location>
        <position position="66"/>
    </location>
    <ligand>
        <name>Mg(2+)</name>
        <dbReference type="ChEBI" id="CHEBI:18420"/>
        <label>2</label>
    </ligand>
</feature>
<feature type="binding site" evidence="2">
    <location>
        <begin position="111"/>
        <end position="112"/>
    </location>
    <ligand>
        <name>ATP</name>
        <dbReference type="ChEBI" id="CHEBI:30616"/>
    </ligand>
</feature>
<dbReference type="InterPro" id="IPR016188">
    <property type="entry name" value="PurM-like_N"/>
</dbReference>
<comment type="caution">
    <text evidence="2">Lacks conserved residue(s) required for the propagation of feature annotation.</text>
</comment>
<comment type="catalytic activity">
    <reaction evidence="2">
        <text>thiamine phosphate + ATP = thiamine diphosphate + ADP</text>
        <dbReference type="Rhea" id="RHEA:15913"/>
        <dbReference type="ChEBI" id="CHEBI:30616"/>
        <dbReference type="ChEBI" id="CHEBI:37575"/>
        <dbReference type="ChEBI" id="CHEBI:58937"/>
        <dbReference type="ChEBI" id="CHEBI:456216"/>
        <dbReference type="EC" id="2.7.4.16"/>
    </reaction>
</comment>
<feature type="binding site" evidence="2">
    <location>
        <position position="200"/>
    </location>
    <ligand>
        <name>Mg(2+)</name>
        <dbReference type="ChEBI" id="CHEBI:18420"/>
        <label>3</label>
    </ligand>
</feature>
<evidence type="ECO:0000256" key="1">
    <source>
        <dbReference type="ARBA" id="ARBA00022977"/>
    </source>
</evidence>
<comment type="caution">
    <text evidence="5">The sequence shown here is derived from an EMBL/GenBank/DDBJ whole genome shotgun (WGS) entry which is preliminary data.</text>
</comment>
<sequence length="321" mass="32975">MTIEAQLIARLRRIASDPAARGLLDDAALLDGLVITHDTIAEGVHFLPSDPAASVGWKLVAVNLSDLAAKGASPAGALLSLTIGADTAWDDEFLTGVEHACESYALPLIGGDTIALPPGATRVLGLTAIGRAGTNVPSRSGARPGDTLWVVGSLGDAAAGLRQLIADSKAHGLLVESYRRPVPQLGAGQVLSEHATAMMDISDGLLLDASRLAEASDCGADIALDLLPLSRAFVAEVGHDLASRLFAATGGDDYALLAALPAECNPLILPLPSGTTMTRIGTMTAGSPDVRLFDGVVPIPLPETLGYEHRGRIASPVADRP</sequence>
<feature type="binding site" evidence="2">
    <location>
        <position position="307"/>
    </location>
    <ligand>
        <name>substrate</name>
    </ligand>
</feature>
<keyword evidence="2 5" id="KW-0808">Transferase</keyword>
<comment type="function">
    <text evidence="2">Catalyzes the ATP-dependent phosphorylation of thiamine-monophosphate (TMP) to form thiamine-pyrophosphate (TPP), the active form of vitamin B1.</text>
</comment>
<dbReference type="Gene3D" id="3.30.1330.10">
    <property type="entry name" value="PurM-like, N-terminal domain"/>
    <property type="match status" value="1"/>
</dbReference>
<organism evidence="5 6">
    <name type="scientific">Sphingomonas hankyongi</name>
    <dbReference type="NCBI Taxonomy" id="2908209"/>
    <lineage>
        <taxon>Bacteria</taxon>
        <taxon>Pseudomonadati</taxon>
        <taxon>Pseudomonadota</taxon>
        <taxon>Alphaproteobacteria</taxon>
        <taxon>Sphingomonadales</taxon>
        <taxon>Sphingomonadaceae</taxon>
        <taxon>Sphingomonas</taxon>
    </lineage>
</organism>
<dbReference type="EC" id="2.7.4.16" evidence="2"/>
<keyword evidence="2" id="KW-0067">ATP-binding</keyword>
<keyword evidence="2" id="KW-0547">Nucleotide-binding</keyword>
<name>A0ABT0S378_9SPHN</name>
<protein>
    <recommendedName>
        <fullName evidence="2">Thiamine-monophosphate kinase</fullName>
        <shortName evidence="2">TMP kinase</shortName>
        <shortName evidence="2">Thiamine-phosphate kinase</shortName>
        <ecNumber evidence="2">2.7.4.16</ecNumber>
    </recommendedName>
</protein>
<feature type="binding site" evidence="2">
    <location>
        <position position="26"/>
    </location>
    <ligand>
        <name>Mg(2+)</name>
        <dbReference type="ChEBI" id="CHEBI:18420"/>
        <label>4</label>
    </ligand>
</feature>
<comment type="pathway">
    <text evidence="2">Cofactor biosynthesis; thiamine diphosphate biosynthesis; thiamine diphosphate from thiamine phosphate: step 1/1.</text>
</comment>
<dbReference type="Pfam" id="PF00586">
    <property type="entry name" value="AIRS"/>
    <property type="match status" value="1"/>
</dbReference>
<dbReference type="PIRSF" id="PIRSF005303">
    <property type="entry name" value="Thiam_monoph_kin"/>
    <property type="match status" value="1"/>
</dbReference>
<dbReference type="SUPFAM" id="SSF56042">
    <property type="entry name" value="PurM C-terminal domain-like"/>
    <property type="match status" value="1"/>
</dbReference>
<feature type="binding site" evidence="2">
    <location>
        <position position="66"/>
    </location>
    <ligand>
        <name>Mg(2+)</name>
        <dbReference type="ChEBI" id="CHEBI:18420"/>
        <label>3</label>
    </ligand>
</feature>
<proteinExistence type="inferred from homology"/>
<dbReference type="NCBIfam" id="TIGR01379">
    <property type="entry name" value="thiL"/>
    <property type="match status" value="1"/>
</dbReference>
<dbReference type="Pfam" id="PF02769">
    <property type="entry name" value="AIRS_C"/>
    <property type="match status" value="1"/>
</dbReference>